<dbReference type="RefSeq" id="WP_133316987.1">
    <property type="nucleotide sequence ID" value="NZ_SMTL01000003.1"/>
</dbReference>
<comment type="caution">
    <text evidence="3">The sequence shown here is derived from an EMBL/GenBank/DDBJ whole genome shotgun (WGS) entry which is preliminary data.</text>
</comment>
<sequence>MMQLTDVSRRKMTGKLPDSTVLLLEDQALIAIYVEELLHQAGFDRVNTVASCSDAERWLEGNTPGFAIIETRLRDGKSDAIASLLERRKIPYVVHTADGHGSVSAFGKQRSRCWLSKPCDADDFLAAISKCMPKAPATNQPNMQVEYLSCRAESGLN</sequence>
<dbReference type="OrthoDB" id="7950403at2"/>
<evidence type="ECO:0000313" key="4">
    <source>
        <dbReference type="Proteomes" id="UP000295238"/>
    </source>
</evidence>
<dbReference type="GO" id="GO:0000160">
    <property type="term" value="P:phosphorelay signal transduction system"/>
    <property type="evidence" value="ECO:0007669"/>
    <property type="project" value="InterPro"/>
</dbReference>
<accession>A0A4R5UI84</accession>
<keyword evidence="4" id="KW-1185">Reference proteome</keyword>
<evidence type="ECO:0000259" key="2">
    <source>
        <dbReference type="PROSITE" id="PS50110"/>
    </source>
</evidence>
<evidence type="ECO:0000313" key="3">
    <source>
        <dbReference type="EMBL" id="TDK35566.1"/>
    </source>
</evidence>
<reference evidence="3 4" key="1">
    <citation type="submission" date="2019-03" db="EMBL/GenBank/DDBJ databases">
        <title>Rhizobium sp. nov., an bacterium isolated from biocrust in Mu Us Desert.</title>
        <authorList>
            <person name="Lixiong L."/>
        </authorList>
    </citation>
    <scope>NUCLEOTIDE SEQUENCE [LARGE SCALE GENOMIC DNA]</scope>
    <source>
        <strain evidence="3 4">SPY-1</strain>
    </source>
</reference>
<dbReference type="InterPro" id="IPR011006">
    <property type="entry name" value="CheY-like_superfamily"/>
</dbReference>
<name>A0A4R5UI84_9HYPH</name>
<feature type="domain" description="Response regulatory" evidence="2">
    <location>
        <begin position="20"/>
        <end position="132"/>
    </location>
</feature>
<evidence type="ECO:0000256" key="1">
    <source>
        <dbReference type="PROSITE-ProRule" id="PRU00169"/>
    </source>
</evidence>
<dbReference type="AlphaFoldDB" id="A0A4R5UI84"/>
<gene>
    <name evidence="3" type="ORF">E2F50_15160</name>
</gene>
<protein>
    <submittedName>
        <fullName evidence="3">Response regulator</fullName>
    </submittedName>
</protein>
<dbReference type="Gene3D" id="3.40.50.2300">
    <property type="match status" value="1"/>
</dbReference>
<dbReference type="Proteomes" id="UP000295238">
    <property type="component" value="Unassembled WGS sequence"/>
</dbReference>
<organism evidence="3 4">
    <name type="scientific">Rhizobium deserti</name>
    <dbReference type="NCBI Taxonomy" id="2547961"/>
    <lineage>
        <taxon>Bacteria</taxon>
        <taxon>Pseudomonadati</taxon>
        <taxon>Pseudomonadota</taxon>
        <taxon>Alphaproteobacteria</taxon>
        <taxon>Hyphomicrobiales</taxon>
        <taxon>Rhizobiaceae</taxon>
        <taxon>Rhizobium/Agrobacterium group</taxon>
        <taxon>Rhizobium</taxon>
    </lineage>
</organism>
<comment type="caution">
    <text evidence="1">Lacks conserved residue(s) required for the propagation of feature annotation.</text>
</comment>
<dbReference type="PROSITE" id="PS50110">
    <property type="entry name" value="RESPONSE_REGULATORY"/>
    <property type="match status" value="1"/>
</dbReference>
<dbReference type="SUPFAM" id="SSF52172">
    <property type="entry name" value="CheY-like"/>
    <property type="match status" value="1"/>
</dbReference>
<dbReference type="EMBL" id="SMTL01000003">
    <property type="protein sequence ID" value="TDK35566.1"/>
    <property type="molecule type" value="Genomic_DNA"/>
</dbReference>
<proteinExistence type="predicted"/>
<dbReference type="InterPro" id="IPR001789">
    <property type="entry name" value="Sig_transdc_resp-reg_receiver"/>
</dbReference>